<evidence type="ECO:0000313" key="5">
    <source>
        <dbReference type="Proteomes" id="UP000824024"/>
    </source>
</evidence>
<dbReference type="PANTHER" id="PTHR30487">
    <property type="entry name" value="TYPE 4 PREPILIN-LIKE PROTEINS LEADER PEPTIDE-PROCESSING ENZYME"/>
    <property type="match status" value="1"/>
</dbReference>
<dbReference type="GO" id="GO:0004190">
    <property type="term" value="F:aspartic-type endopeptidase activity"/>
    <property type="evidence" value="ECO:0007669"/>
    <property type="project" value="InterPro"/>
</dbReference>
<accession>A0A9D2D5C7</accession>
<keyword evidence="2" id="KW-0472">Membrane</keyword>
<sequence length="173" mass="19046">MDLALQAILSIAVVMDYRNGRIKNWLTAAGIAAGCILRLSTGETSVLLLFAGIFFPLLCCGLLFRMHALGAGDIKLFSVIGSFVDFQELLSCICFSFVAGAIISLLKLIVNKNLMSSVYCFFQYIRQIYATGTIEKYPGRNDGKRQMHFSVAILIGFLVTKGVEYGEIVVRII</sequence>
<dbReference type="AlphaFoldDB" id="A0A9D2D5C7"/>
<reference evidence="4" key="1">
    <citation type="journal article" date="2021" name="PeerJ">
        <title>Extensive microbial diversity within the chicken gut microbiome revealed by metagenomics and culture.</title>
        <authorList>
            <person name="Gilroy R."/>
            <person name="Ravi A."/>
            <person name="Getino M."/>
            <person name="Pursley I."/>
            <person name="Horton D.L."/>
            <person name="Alikhan N.F."/>
            <person name="Baker D."/>
            <person name="Gharbi K."/>
            <person name="Hall N."/>
            <person name="Watson M."/>
            <person name="Adriaenssens E.M."/>
            <person name="Foster-Nyarko E."/>
            <person name="Jarju S."/>
            <person name="Secka A."/>
            <person name="Antonio M."/>
            <person name="Oren A."/>
            <person name="Chaudhuri R.R."/>
            <person name="La Ragione R."/>
            <person name="Hildebrand F."/>
            <person name="Pallen M.J."/>
        </authorList>
    </citation>
    <scope>NUCLEOTIDE SEQUENCE</scope>
    <source>
        <strain evidence="4">CHK192-9172</strain>
    </source>
</reference>
<name>A0A9D2D5C7_9FIRM</name>
<feature type="transmembrane region" description="Helical" evidence="2">
    <location>
        <begin position="22"/>
        <end position="39"/>
    </location>
</feature>
<reference evidence="4" key="2">
    <citation type="submission" date="2021-04" db="EMBL/GenBank/DDBJ databases">
        <authorList>
            <person name="Gilroy R."/>
        </authorList>
    </citation>
    <scope>NUCLEOTIDE SEQUENCE</scope>
    <source>
        <strain evidence="4">CHK192-9172</strain>
    </source>
</reference>
<evidence type="ECO:0000256" key="1">
    <source>
        <dbReference type="ARBA" id="ARBA00005801"/>
    </source>
</evidence>
<dbReference type="Pfam" id="PF01478">
    <property type="entry name" value="Peptidase_A24"/>
    <property type="match status" value="1"/>
</dbReference>
<comment type="caution">
    <text evidence="4">The sequence shown here is derived from an EMBL/GenBank/DDBJ whole genome shotgun (WGS) entry which is preliminary data.</text>
</comment>
<dbReference type="EMBL" id="DXCH01000341">
    <property type="protein sequence ID" value="HIZ08824.1"/>
    <property type="molecule type" value="Genomic_DNA"/>
</dbReference>
<dbReference type="PANTHER" id="PTHR30487:SF0">
    <property type="entry name" value="PREPILIN LEADER PEPTIDASE_N-METHYLTRANSFERASE-RELATED"/>
    <property type="match status" value="1"/>
</dbReference>
<dbReference type="GO" id="GO:0006465">
    <property type="term" value="P:signal peptide processing"/>
    <property type="evidence" value="ECO:0007669"/>
    <property type="project" value="TreeGrafter"/>
</dbReference>
<dbReference type="Gene3D" id="1.20.120.1220">
    <property type="match status" value="1"/>
</dbReference>
<evidence type="ECO:0000259" key="3">
    <source>
        <dbReference type="Pfam" id="PF01478"/>
    </source>
</evidence>
<evidence type="ECO:0000313" key="4">
    <source>
        <dbReference type="EMBL" id="HIZ08824.1"/>
    </source>
</evidence>
<proteinExistence type="inferred from homology"/>
<organism evidence="4 5">
    <name type="scientific">Candidatus Eubacterium avistercoris</name>
    <dbReference type="NCBI Taxonomy" id="2838567"/>
    <lineage>
        <taxon>Bacteria</taxon>
        <taxon>Bacillati</taxon>
        <taxon>Bacillota</taxon>
        <taxon>Clostridia</taxon>
        <taxon>Eubacteriales</taxon>
        <taxon>Eubacteriaceae</taxon>
        <taxon>Eubacterium</taxon>
    </lineage>
</organism>
<keyword evidence="2" id="KW-1133">Transmembrane helix</keyword>
<dbReference type="InterPro" id="IPR050882">
    <property type="entry name" value="Prepilin_peptidase/N-MTase"/>
</dbReference>
<dbReference type="InterPro" id="IPR000045">
    <property type="entry name" value="Prepilin_IV_endopep_pep"/>
</dbReference>
<feature type="domain" description="Prepilin type IV endopeptidase peptidase" evidence="3">
    <location>
        <begin position="4"/>
        <end position="105"/>
    </location>
</feature>
<evidence type="ECO:0000256" key="2">
    <source>
        <dbReference type="SAM" id="Phobius"/>
    </source>
</evidence>
<dbReference type="GO" id="GO:0005886">
    <property type="term" value="C:plasma membrane"/>
    <property type="evidence" value="ECO:0007669"/>
    <property type="project" value="TreeGrafter"/>
</dbReference>
<dbReference type="Proteomes" id="UP000824024">
    <property type="component" value="Unassembled WGS sequence"/>
</dbReference>
<comment type="similarity">
    <text evidence="1">Belongs to the peptidase A24 family.</text>
</comment>
<feature type="transmembrane region" description="Helical" evidence="2">
    <location>
        <begin position="46"/>
        <end position="66"/>
    </location>
</feature>
<feature type="transmembrane region" description="Helical" evidence="2">
    <location>
        <begin position="86"/>
        <end position="106"/>
    </location>
</feature>
<protein>
    <submittedName>
        <fullName evidence="4">A24 family peptidase</fullName>
    </submittedName>
</protein>
<keyword evidence="2" id="KW-0812">Transmembrane</keyword>
<gene>
    <name evidence="4" type="ORF">IAA08_12910</name>
</gene>